<evidence type="ECO:0000313" key="3">
    <source>
        <dbReference type="Proteomes" id="UP000575083"/>
    </source>
</evidence>
<evidence type="ECO:0000256" key="1">
    <source>
        <dbReference type="SAM" id="MobiDB-lite"/>
    </source>
</evidence>
<comment type="caution">
    <text evidence="2">The sequence shown here is derived from an EMBL/GenBank/DDBJ whole genome shotgun (WGS) entry which is preliminary data.</text>
</comment>
<sequence length="59" mass="6193">MAQTAKNRQPALMPSPKALEKALAQSAQQAQRMADAFGLTVPMAPTKGVARDVKPTTTA</sequence>
<dbReference type="EMBL" id="JACHLK010000035">
    <property type="protein sequence ID" value="MBB6564293.1"/>
    <property type="molecule type" value="Genomic_DNA"/>
</dbReference>
<feature type="region of interest" description="Disordered" evidence="1">
    <location>
        <begin position="1"/>
        <end position="26"/>
    </location>
</feature>
<keyword evidence="3" id="KW-1185">Reference proteome</keyword>
<organism evidence="2 3">
    <name type="scientific">Acidovorax soli</name>
    <dbReference type="NCBI Taxonomy" id="592050"/>
    <lineage>
        <taxon>Bacteria</taxon>
        <taxon>Pseudomonadati</taxon>
        <taxon>Pseudomonadota</taxon>
        <taxon>Betaproteobacteria</taxon>
        <taxon>Burkholderiales</taxon>
        <taxon>Comamonadaceae</taxon>
        <taxon>Acidovorax</taxon>
    </lineage>
</organism>
<dbReference type="AlphaFoldDB" id="A0A7X0PLU4"/>
<reference evidence="2 3" key="1">
    <citation type="submission" date="2020-08" db="EMBL/GenBank/DDBJ databases">
        <title>Functional genomics of gut bacteria from endangered species of beetles.</title>
        <authorList>
            <person name="Carlos-Shanley C."/>
        </authorList>
    </citation>
    <scope>NUCLEOTIDE SEQUENCE [LARGE SCALE GENOMIC DNA]</scope>
    <source>
        <strain evidence="2 3">S00198</strain>
    </source>
</reference>
<proteinExistence type="predicted"/>
<gene>
    <name evidence="2" type="ORF">HNP48_007020</name>
</gene>
<dbReference type="Proteomes" id="UP000575083">
    <property type="component" value="Unassembled WGS sequence"/>
</dbReference>
<accession>A0A7X0PLU4</accession>
<name>A0A7X0PLU4_9BURK</name>
<protein>
    <submittedName>
        <fullName evidence="2">Uncharacterized protein</fullName>
    </submittedName>
</protein>
<evidence type="ECO:0000313" key="2">
    <source>
        <dbReference type="EMBL" id="MBB6564293.1"/>
    </source>
</evidence>